<proteinExistence type="predicted"/>
<organism evidence="1 2">
    <name type="scientific">Treponema peruense</name>
    <dbReference type="NCBI Taxonomy" id="2787628"/>
    <lineage>
        <taxon>Bacteria</taxon>
        <taxon>Pseudomonadati</taxon>
        <taxon>Spirochaetota</taxon>
        <taxon>Spirochaetia</taxon>
        <taxon>Spirochaetales</taxon>
        <taxon>Treponemataceae</taxon>
        <taxon>Treponema</taxon>
    </lineage>
</organism>
<sequence length="266" mass="30442">MNITSSEENGAKKLVTNIENEIYFRSVNADGSEIRRTPNVKGVSYEWTKAAILNKKKILDSVSEQVEKDLIAELNKTDDELSKSLVAFFSDDVNITYFDADALGKLAMNYPMLCSVPSLVWKLNKDKSEIWFNKYKETVTDAKFDNTFEVCAVKESNIPEYKYLIECLAGFSYFPGDGFVDLMEGYKELMSESFGEFYSTKELREKSYNSYKSNFRKSVFIKLYSNDDKYIDMNKGDKLEVKGILKAINTPGTLLKEITSISVYEE</sequence>
<dbReference type="Proteomes" id="UP000595224">
    <property type="component" value="Chromosome"/>
</dbReference>
<reference evidence="1 2" key="1">
    <citation type="submission" date="2020-11" db="EMBL/GenBank/DDBJ databases">
        <title>Treponema Peruensis nv. sp., first commensal Treponema isolated from human feces.</title>
        <authorList>
            <person name="Belkhou C."/>
            <person name="Raes J."/>
        </authorList>
    </citation>
    <scope>NUCLEOTIDE SEQUENCE [LARGE SCALE GENOMIC DNA]</scope>
    <source>
        <strain evidence="1 2">RCC2812</strain>
    </source>
</reference>
<name>A0A7T3RBA4_9SPIR</name>
<keyword evidence="2" id="KW-1185">Reference proteome</keyword>
<gene>
    <name evidence="1" type="ORF">IWA51_06465</name>
</gene>
<dbReference type="EMBL" id="CP064936">
    <property type="protein sequence ID" value="QPZ99928.1"/>
    <property type="molecule type" value="Genomic_DNA"/>
</dbReference>
<evidence type="ECO:0000313" key="1">
    <source>
        <dbReference type="EMBL" id="QPZ99928.1"/>
    </source>
</evidence>
<protein>
    <submittedName>
        <fullName evidence="1">Uncharacterized protein</fullName>
    </submittedName>
</protein>
<evidence type="ECO:0000313" key="2">
    <source>
        <dbReference type="Proteomes" id="UP000595224"/>
    </source>
</evidence>
<dbReference type="KEGG" id="tper:IWA51_06465"/>
<dbReference type="RefSeq" id="WP_198441833.1">
    <property type="nucleotide sequence ID" value="NZ_CBCSHE010000003.1"/>
</dbReference>
<dbReference type="AlphaFoldDB" id="A0A7T3RBA4"/>
<accession>A0A7T3RBA4</accession>